<evidence type="ECO:0000256" key="2">
    <source>
        <dbReference type="ARBA" id="ARBA00022679"/>
    </source>
</evidence>
<dbReference type="Pfam" id="PF03602">
    <property type="entry name" value="Cons_hypoth95"/>
    <property type="match status" value="1"/>
</dbReference>
<dbReference type="EMBL" id="CP053085">
    <property type="protein sequence ID" value="QJR37425.1"/>
    <property type="molecule type" value="Genomic_DNA"/>
</dbReference>
<dbReference type="Proteomes" id="UP000500938">
    <property type="component" value="Chromosome"/>
</dbReference>
<dbReference type="PANTHER" id="PTHR43542">
    <property type="entry name" value="METHYLTRANSFERASE"/>
    <property type="match status" value="1"/>
</dbReference>
<dbReference type="InterPro" id="IPR004398">
    <property type="entry name" value="RNA_MeTrfase_RsmD"/>
</dbReference>
<dbReference type="AlphaFoldDB" id="A0A6M4IT81"/>
<dbReference type="SUPFAM" id="SSF53335">
    <property type="entry name" value="S-adenosyl-L-methionine-dependent methyltransferases"/>
    <property type="match status" value="1"/>
</dbReference>
<name>A0A6M4IT81_9BACT</name>
<keyword evidence="1 3" id="KW-0489">Methyltransferase</keyword>
<evidence type="ECO:0000256" key="1">
    <source>
        <dbReference type="ARBA" id="ARBA00022603"/>
    </source>
</evidence>
<proteinExistence type="predicted"/>
<keyword evidence="2 3" id="KW-0808">Transferase</keyword>
<organism evidence="3 4">
    <name type="scientific">Gemmatimonas groenlandica</name>
    <dbReference type="NCBI Taxonomy" id="2732249"/>
    <lineage>
        <taxon>Bacteria</taxon>
        <taxon>Pseudomonadati</taxon>
        <taxon>Gemmatimonadota</taxon>
        <taxon>Gemmatimonadia</taxon>
        <taxon>Gemmatimonadales</taxon>
        <taxon>Gemmatimonadaceae</taxon>
        <taxon>Gemmatimonas</taxon>
    </lineage>
</organism>
<gene>
    <name evidence="3" type="ORF">HKW67_18875</name>
</gene>
<dbReference type="GO" id="GO:0003676">
    <property type="term" value="F:nucleic acid binding"/>
    <property type="evidence" value="ECO:0007669"/>
    <property type="project" value="InterPro"/>
</dbReference>
<dbReference type="GO" id="GO:0008168">
    <property type="term" value="F:methyltransferase activity"/>
    <property type="evidence" value="ECO:0007669"/>
    <property type="project" value="UniProtKB-KW"/>
</dbReference>
<reference evidence="3 4" key="1">
    <citation type="submission" date="2020-05" db="EMBL/GenBank/DDBJ databases">
        <title>Complete genome sequence of Gemmatimonas greenlandica TET16.</title>
        <authorList>
            <person name="Zeng Y."/>
        </authorList>
    </citation>
    <scope>NUCLEOTIDE SEQUENCE [LARGE SCALE GENOMIC DNA]</scope>
    <source>
        <strain evidence="3 4">TET16</strain>
    </source>
</reference>
<dbReference type="InterPro" id="IPR029063">
    <property type="entry name" value="SAM-dependent_MTases_sf"/>
</dbReference>
<dbReference type="PANTHER" id="PTHR43542:SF1">
    <property type="entry name" value="METHYLTRANSFERASE"/>
    <property type="match status" value="1"/>
</dbReference>
<accession>A0A6M4IT81</accession>
<dbReference type="PIRSF" id="PIRSF004553">
    <property type="entry name" value="CHP00095"/>
    <property type="match status" value="1"/>
</dbReference>
<dbReference type="CDD" id="cd02440">
    <property type="entry name" value="AdoMet_MTases"/>
    <property type="match status" value="1"/>
</dbReference>
<evidence type="ECO:0000313" key="3">
    <source>
        <dbReference type="EMBL" id="QJR37425.1"/>
    </source>
</evidence>
<dbReference type="KEGG" id="ggr:HKW67_18875"/>
<protein>
    <submittedName>
        <fullName evidence="3">Methyltransferase</fullName>
    </submittedName>
</protein>
<dbReference type="GO" id="GO:0031167">
    <property type="term" value="P:rRNA methylation"/>
    <property type="evidence" value="ECO:0007669"/>
    <property type="project" value="InterPro"/>
</dbReference>
<dbReference type="InterPro" id="IPR002052">
    <property type="entry name" value="DNA_methylase_N6_adenine_CS"/>
</dbReference>
<keyword evidence="4" id="KW-1185">Reference proteome</keyword>
<dbReference type="PROSITE" id="PS00092">
    <property type="entry name" value="N6_MTASE"/>
    <property type="match status" value="1"/>
</dbReference>
<evidence type="ECO:0000313" key="4">
    <source>
        <dbReference type="Proteomes" id="UP000500938"/>
    </source>
</evidence>
<dbReference type="Gene3D" id="3.40.50.150">
    <property type="entry name" value="Vaccinia Virus protein VP39"/>
    <property type="match status" value="1"/>
</dbReference>
<sequence>MRIVAGKFAGRHLTSPNDFRVRPTGETVRVALMRLLRNDLEGARIIDLFAGTGALGLEALSRGGKYVDFVEFRPSSLHALKANIAALGVREKTRVYKKDALPFAGALPSGKFDIAFADPPYESKMLDRLIESWHRQKFSTILAIEHARVHVLPPIVKPQHTQVFDDSAISVYRL</sequence>